<feature type="region of interest" description="Disordered" evidence="1">
    <location>
        <begin position="19"/>
        <end position="41"/>
    </location>
</feature>
<dbReference type="Ensembl" id="ENSRFET00010020249.1">
    <property type="protein sequence ID" value="ENSRFEP00010018582.1"/>
    <property type="gene ID" value="ENSRFEG00010012570.1"/>
</dbReference>
<feature type="compositionally biased region" description="Basic residues" evidence="1">
    <location>
        <begin position="94"/>
        <end position="106"/>
    </location>
</feature>
<reference evidence="2" key="4">
    <citation type="submission" date="2025-08" db="UniProtKB">
        <authorList>
            <consortium name="Ensembl"/>
        </authorList>
    </citation>
    <scope>IDENTIFICATION</scope>
</reference>
<evidence type="ECO:0000313" key="2">
    <source>
        <dbReference type="Ensembl" id="ENSRFEP00010018582.1"/>
    </source>
</evidence>
<dbReference type="GeneTree" id="ENSGT00390000008978"/>
<dbReference type="PANTHER" id="PTHR14386">
    <property type="entry name" value="PROTEIN FAM204A"/>
    <property type="match status" value="1"/>
</dbReference>
<dbReference type="Proteomes" id="UP000472240">
    <property type="component" value="Chromosome 6"/>
</dbReference>
<accession>A0A671F7Y4</accession>
<proteinExistence type="predicted"/>
<reference evidence="2" key="5">
    <citation type="submission" date="2025-09" db="UniProtKB">
        <authorList>
            <consortium name="Ensembl"/>
        </authorList>
    </citation>
    <scope>IDENTIFICATION</scope>
</reference>
<feature type="region of interest" description="Disordered" evidence="1">
    <location>
        <begin position="81"/>
        <end position="106"/>
    </location>
</feature>
<dbReference type="PANTHER" id="PTHR14386:SF2">
    <property type="entry name" value="PROTEIN FAM204A"/>
    <property type="match status" value="1"/>
</dbReference>
<protein>
    <submittedName>
        <fullName evidence="2">Uncharacterized protein</fullName>
    </submittedName>
</protein>
<reference evidence="3" key="3">
    <citation type="submission" date="2018-12" db="EMBL/GenBank/DDBJ databases">
        <title>G10K-VGP greater horseshoe bat female genome, primary haplotype.</title>
        <authorList>
            <person name="Teeling E."/>
            <person name="Myers G."/>
            <person name="Vernes S."/>
            <person name="Pippel M."/>
            <person name="Winkler S."/>
            <person name="Fedrigo O."/>
            <person name="Rhie A."/>
            <person name="Koren S."/>
            <person name="Phillippy A."/>
            <person name="Lewin H."/>
            <person name="Damas J."/>
            <person name="Howe K."/>
            <person name="Mountcastle J."/>
            <person name="Jarvis E.D."/>
        </authorList>
    </citation>
    <scope>NUCLEOTIDE SEQUENCE [LARGE SCALE GENOMIC DNA]</scope>
</reference>
<dbReference type="AlphaFoldDB" id="A0A671F7Y4"/>
<reference evidence="2 3" key="2">
    <citation type="journal article" date="2018" name="Annu Rev Anim Biosci">
        <title>Bat Biology, Genomes, and the Bat1K Project: To Generate Chromosome-Level Genomes for All Living Bat Species.</title>
        <authorList>
            <person name="Teeling E.C."/>
            <person name="Vernes S.C."/>
            <person name="Davalos L.M."/>
            <person name="Ray D.A."/>
            <person name="Gilbert M.T.P."/>
            <person name="Myers E."/>
        </authorList>
    </citation>
    <scope>NUCLEOTIDE SEQUENCE</scope>
</reference>
<dbReference type="InterPro" id="IPR037690">
    <property type="entry name" value="FAM204A"/>
</dbReference>
<organism evidence="2 3">
    <name type="scientific">Rhinolophus ferrumequinum</name>
    <name type="common">Greater horseshoe bat</name>
    <dbReference type="NCBI Taxonomy" id="59479"/>
    <lineage>
        <taxon>Eukaryota</taxon>
        <taxon>Metazoa</taxon>
        <taxon>Chordata</taxon>
        <taxon>Craniata</taxon>
        <taxon>Vertebrata</taxon>
        <taxon>Euteleostomi</taxon>
        <taxon>Mammalia</taxon>
        <taxon>Eutheria</taxon>
        <taxon>Laurasiatheria</taxon>
        <taxon>Chiroptera</taxon>
        <taxon>Yinpterochiroptera</taxon>
        <taxon>Rhinolophoidea</taxon>
        <taxon>Rhinolophidae</taxon>
        <taxon>Rhinolophinae</taxon>
        <taxon>Rhinolophus</taxon>
    </lineage>
</organism>
<keyword evidence="3" id="KW-1185">Reference proteome</keyword>
<name>A0A671F7Y4_RHIFE</name>
<evidence type="ECO:0000313" key="3">
    <source>
        <dbReference type="Proteomes" id="UP000472240"/>
    </source>
</evidence>
<dbReference type="InParanoid" id="A0A671F7Y4"/>
<sequence length="106" mass="12433">VWRVLLPPGLMESVVKLNSEDEDTLENSGPNLQEDKEDRTIPEISDFPTYGQKTEAEAHVNAYEQCPSGIPLHTWNKFQHFHKKHSEQKTSTSRFRRKKKKMLQKR</sequence>
<reference evidence="2 3" key="1">
    <citation type="journal article" date="2015" name="Annu Rev Anim Biosci">
        <title>The Genome 10K Project: a way forward.</title>
        <authorList>
            <person name="Koepfli K.P."/>
            <person name="Paten B."/>
            <person name="O'Brien S.J."/>
            <person name="Koepfli K.P."/>
            <person name="Paten B."/>
            <person name="Antunes A."/>
            <person name="Belov K."/>
            <person name="Bustamante C."/>
            <person name="Castoe T.A."/>
            <person name="Clawson H."/>
            <person name="Crawford A.J."/>
            <person name="Diekhans M."/>
            <person name="Distel D."/>
            <person name="Durbin R."/>
            <person name="Earl D."/>
            <person name="Fujita M.K."/>
            <person name="Gamble T."/>
            <person name="Georges A."/>
            <person name="Gemmell N."/>
            <person name="Gilbert M.T."/>
            <person name="Graves J.M."/>
            <person name="Green R.E."/>
            <person name="Hickey G."/>
            <person name="Jarvis E.D."/>
            <person name="Johnson W."/>
            <person name="Komissarov A."/>
            <person name="Korf I."/>
            <person name="Kuhn R."/>
            <person name="Larkin D.M."/>
            <person name="Lewin H."/>
            <person name="Lopez J.V."/>
            <person name="Ma J."/>
            <person name="Marques-Bonet T."/>
            <person name="Miller W."/>
            <person name="Murphy R."/>
            <person name="Pevzner P."/>
            <person name="Shapiro B."/>
            <person name="Steiner C."/>
            <person name="Tamazian G."/>
            <person name="Venkatesh B."/>
            <person name="Wang J."/>
            <person name="Wayne R."/>
            <person name="Wiley E."/>
            <person name="Yang H."/>
            <person name="Zhang G."/>
            <person name="Haussler D."/>
            <person name="Ryder O."/>
            <person name="O'Brien S.J."/>
        </authorList>
    </citation>
    <scope>NUCLEOTIDE SEQUENCE</scope>
</reference>
<evidence type="ECO:0000256" key="1">
    <source>
        <dbReference type="SAM" id="MobiDB-lite"/>
    </source>
</evidence>